<reference evidence="4" key="3">
    <citation type="journal article" date="2018" name="Mol. Plant Microbe Interact.">
        <title>Genome sequence resources for the wheat stripe rust pathogen (Puccinia striiformis f. sp. tritici) and the barley stripe rust pathogen (Puccinia striiformis f. sp. hordei).</title>
        <authorList>
            <person name="Xia C."/>
            <person name="Wang M."/>
            <person name="Yin C."/>
            <person name="Cornejo O.E."/>
            <person name="Hulbert S.H."/>
            <person name="Chen X."/>
        </authorList>
    </citation>
    <scope>NUCLEOTIDE SEQUENCE [LARGE SCALE GENOMIC DNA]</scope>
    <source>
        <strain evidence="4">93TX-2</strain>
    </source>
</reference>
<evidence type="ECO:0000256" key="1">
    <source>
        <dbReference type="SAM" id="MobiDB-lite"/>
    </source>
</evidence>
<keyword evidence="4" id="KW-1185">Reference proteome</keyword>
<gene>
    <name evidence="3" type="ORF">PSHT_09808</name>
</gene>
<comment type="caution">
    <text evidence="3">The sequence shown here is derived from an EMBL/GenBank/DDBJ whole genome shotgun (WGS) entry which is preliminary data.</text>
</comment>
<evidence type="ECO:0000313" key="4">
    <source>
        <dbReference type="Proteomes" id="UP000238274"/>
    </source>
</evidence>
<sequence>MLQVLTKIDPQEGGAAPGKTARSESRRLVQPDKPPQVRIARDHPSCLSYQQLVMPPAHFVFILVFIGPLVFLDTAANLFLGKLARGGRTATNLPGAEVPDLATVTESVSIPKSIDTSTLGPLRPSAHALGPASRGREPAVNFHVAKQPHDRQLADAPAFGFLIRPRHATGFSTTRKPSSTDQPQLALPIRRASDPQPSVGEKTVIESVALTDQTQLSPVVKLFKELCKKHLSEPESRMQVAREAVAYLLRNPNLRQEELDQWVKTLIKLGSNFNSNDGSTLEFRSTLLYGLHSLALKNYRSPSSKSLILSPLDQAMQNINIHGWHGQVVGLFDIIGTNAHPQSCFVHLAVSVGRLPLIPPNGAKQPHGWYDHSRAGVINHLEDLTPIFSITTMENYSAETRVASIALLSVIIHREGGLGFKNSQSVRFAQGLIAKDGKDVFLFQHEKTLLNGLTGG</sequence>
<feature type="transmembrane region" description="Helical" evidence="2">
    <location>
        <begin position="57"/>
        <end position="80"/>
    </location>
</feature>
<dbReference type="VEuPathDB" id="FungiDB:PSTT_07114"/>
<dbReference type="EMBL" id="PKSM01000144">
    <property type="protein sequence ID" value="POW07737.1"/>
    <property type="molecule type" value="Genomic_DNA"/>
</dbReference>
<keyword evidence="2" id="KW-0472">Membrane</keyword>
<keyword evidence="2" id="KW-1133">Transmembrane helix</keyword>
<evidence type="ECO:0000313" key="3">
    <source>
        <dbReference type="EMBL" id="POW07737.1"/>
    </source>
</evidence>
<feature type="compositionally biased region" description="Basic and acidic residues" evidence="1">
    <location>
        <begin position="21"/>
        <end position="30"/>
    </location>
</feature>
<feature type="region of interest" description="Disordered" evidence="1">
    <location>
        <begin position="115"/>
        <end position="134"/>
    </location>
</feature>
<feature type="region of interest" description="Disordered" evidence="1">
    <location>
        <begin position="8"/>
        <end position="39"/>
    </location>
</feature>
<dbReference type="OrthoDB" id="10615786at2759"/>
<name>A0A2S4VE10_9BASI</name>
<proteinExistence type="predicted"/>
<reference evidence="3 4" key="1">
    <citation type="submission" date="2017-12" db="EMBL/GenBank/DDBJ databases">
        <title>Gene loss provides genomic basis for host adaptation in cereal stripe rust fungi.</title>
        <authorList>
            <person name="Xia C."/>
        </authorList>
    </citation>
    <scope>NUCLEOTIDE SEQUENCE [LARGE SCALE GENOMIC DNA]</scope>
    <source>
        <strain evidence="3 4">93TX-2</strain>
    </source>
</reference>
<protein>
    <submittedName>
        <fullName evidence="3">Uncharacterized protein</fullName>
    </submittedName>
</protein>
<organism evidence="3 4">
    <name type="scientific">Puccinia striiformis</name>
    <dbReference type="NCBI Taxonomy" id="27350"/>
    <lineage>
        <taxon>Eukaryota</taxon>
        <taxon>Fungi</taxon>
        <taxon>Dikarya</taxon>
        <taxon>Basidiomycota</taxon>
        <taxon>Pucciniomycotina</taxon>
        <taxon>Pucciniomycetes</taxon>
        <taxon>Pucciniales</taxon>
        <taxon>Pucciniaceae</taxon>
        <taxon>Puccinia</taxon>
    </lineage>
</organism>
<evidence type="ECO:0000256" key="2">
    <source>
        <dbReference type="SAM" id="Phobius"/>
    </source>
</evidence>
<dbReference type="VEuPathDB" id="FungiDB:PSHT_09808"/>
<keyword evidence="2" id="KW-0812">Transmembrane</keyword>
<dbReference type="Proteomes" id="UP000238274">
    <property type="component" value="Unassembled WGS sequence"/>
</dbReference>
<accession>A0A2S4VE10</accession>
<dbReference type="AlphaFoldDB" id="A0A2S4VE10"/>
<reference evidence="4" key="2">
    <citation type="journal article" date="2018" name="BMC Genomics">
        <title>Genomic insights into host adaptation between the wheat stripe rust pathogen (Puccinia striiformis f. sp. tritici) and the barley stripe rust pathogen (Puccinia striiformis f. sp. hordei).</title>
        <authorList>
            <person name="Xia C."/>
            <person name="Wang M."/>
            <person name="Yin C."/>
            <person name="Cornejo O.E."/>
            <person name="Hulbert S.H."/>
            <person name="Chen X."/>
        </authorList>
    </citation>
    <scope>NUCLEOTIDE SEQUENCE [LARGE SCALE GENOMIC DNA]</scope>
    <source>
        <strain evidence="4">93TX-2</strain>
    </source>
</reference>